<dbReference type="PANTHER" id="PTHR16165:SF5">
    <property type="entry name" value="NXPE FAMILY MEMBER 3"/>
    <property type="match status" value="1"/>
</dbReference>
<keyword evidence="2" id="KW-0812">Transmembrane</keyword>
<name>A0AAD8F304_BIOPF</name>
<dbReference type="EMBL" id="JASAOG010000137">
    <property type="protein sequence ID" value="KAK0048516.1"/>
    <property type="molecule type" value="Genomic_DNA"/>
</dbReference>
<evidence type="ECO:0000256" key="2">
    <source>
        <dbReference type="SAM" id="Phobius"/>
    </source>
</evidence>
<keyword evidence="2" id="KW-0472">Membrane</keyword>
<dbReference type="InterPro" id="IPR057106">
    <property type="entry name" value="NXPE4_C"/>
</dbReference>
<dbReference type="SUPFAM" id="SSF81296">
    <property type="entry name" value="E set domains"/>
    <property type="match status" value="1"/>
</dbReference>
<evidence type="ECO:0000313" key="4">
    <source>
        <dbReference type="EMBL" id="KAK0048516.1"/>
    </source>
</evidence>
<dbReference type="Pfam" id="PF24536">
    <property type="entry name" value="NXPE4_C"/>
    <property type="match status" value="1"/>
</dbReference>
<dbReference type="AlphaFoldDB" id="A0AAD8F304"/>
<feature type="transmembrane region" description="Helical" evidence="2">
    <location>
        <begin position="12"/>
        <end position="29"/>
    </location>
</feature>
<dbReference type="Gene3D" id="2.60.40.10">
    <property type="entry name" value="Immunoglobulins"/>
    <property type="match status" value="1"/>
</dbReference>
<evidence type="ECO:0000259" key="3">
    <source>
        <dbReference type="Pfam" id="PF24536"/>
    </source>
</evidence>
<dbReference type="Proteomes" id="UP001233172">
    <property type="component" value="Unassembled WGS sequence"/>
</dbReference>
<comment type="caution">
    <text evidence="4">The sequence shown here is derived from an EMBL/GenBank/DDBJ whole genome shotgun (WGS) entry which is preliminary data.</text>
</comment>
<dbReference type="Pfam" id="PF06312">
    <property type="entry name" value="Neurexophilin"/>
    <property type="match status" value="1"/>
</dbReference>
<dbReference type="InterPro" id="IPR026845">
    <property type="entry name" value="NXPH/NXPE"/>
</dbReference>
<comment type="similarity">
    <text evidence="1">Belongs to the NXPE family.</text>
</comment>
<organism evidence="4 5">
    <name type="scientific">Biomphalaria pfeifferi</name>
    <name type="common">Bloodfluke planorb</name>
    <name type="synonym">Freshwater snail</name>
    <dbReference type="NCBI Taxonomy" id="112525"/>
    <lineage>
        <taxon>Eukaryota</taxon>
        <taxon>Metazoa</taxon>
        <taxon>Spiralia</taxon>
        <taxon>Lophotrochozoa</taxon>
        <taxon>Mollusca</taxon>
        <taxon>Gastropoda</taxon>
        <taxon>Heterobranchia</taxon>
        <taxon>Euthyneura</taxon>
        <taxon>Panpulmonata</taxon>
        <taxon>Hygrophila</taxon>
        <taxon>Lymnaeoidea</taxon>
        <taxon>Planorbidae</taxon>
        <taxon>Biomphalaria</taxon>
    </lineage>
</organism>
<dbReference type="PROSITE" id="PS51257">
    <property type="entry name" value="PROKAR_LIPOPROTEIN"/>
    <property type="match status" value="1"/>
</dbReference>
<dbReference type="InterPro" id="IPR013783">
    <property type="entry name" value="Ig-like_fold"/>
</dbReference>
<protein>
    <submittedName>
        <fullName evidence="4">NXPE family member 3</fullName>
    </submittedName>
</protein>
<reference evidence="4" key="2">
    <citation type="submission" date="2023-04" db="EMBL/GenBank/DDBJ databases">
        <authorList>
            <person name="Bu L."/>
            <person name="Lu L."/>
            <person name="Laidemitt M.R."/>
            <person name="Zhang S.M."/>
            <person name="Mutuku M."/>
            <person name="Mkoji G."/>
            <person name="Steinauer M."/>
            <person name="Loker E.S."/>
        </authorList>
    </citation>
    <scope>NUCLEOTIDE SEQUENCE</scope>
    <source>
        <strain evidence="4">KasaAsao</strain>
        <tissue evidence="4">Whole Snail</tissue>
    </source>
</reference>
<sequence length="613" mass="70210">MFKDSFTNRNKTFLIGVFIILSCCILRYFEMIAIRLVNFKDVIGEWSTHQEGNITQDVTRTSTNEAKEEENETLWPSLRDTNITKEEVIMKLNRSKTIAVRDVANCASVYSNLRQVWRSHTNLSVDTRGEDFLRIDLTSKCGAFHQEELMRPSPWPLLPLEQDYLASPHVNTTQDIASGSNSKIELMTPLGLNNTLTLGSEVKFKITLLNARKELRTVGGDQLNVRLISPDFKAAITADVIDNRNGTYTAVTRVPWTGHVKVVALIAHYRETFRMTLYRQRVFKSHHWFVGNFLNDKVGEATPCLPFPHLPAHSSDELCNLTEVNGAPWYCGKPVKADFLNCSHFVTTRRLSDISTIPLSDTEAEIHKTPRSVIPNDLVLSVIPDETSNETVVPSPKQKCEEINLSLTFDYNNSFGDSNARAQYDSLSKIVKCQEKMGRNAAVWHAPLLCEQENNNISISYLPHTFPFVGSLGQELPKHHVFSETRLLDSIPNEGKFIIYFHHFMHINSFHLSVLENRLQMIREAVKRLLDRNRHVIFLYQSAHYVSVFDSYEYTRHGKFFAEFQRRILRGLGERVMFVNVWPMTIAVDNNDVHPPIFADYTKLYTGHICGRL</sequence>
<feature type="domain" description="NXPE C-terminal" evidence="3">
    <location>
        <begin position="415"/>
        <end position="596"/>
    </location>
</feature>
<accession>A0AAD8F304</accession>
<reference evidence="4" key="1">
    <citation type="journal article" date="2023" name="PLoS Negl. Trop. Dis.">
        <title>A genome sequence for Biomphalaria pfeifferi, the major vector snail for the human-infecting parasite Schistosoma mansoni.</title>
        <authorList>
            <person name="Bu L."/>
            <person name="Lu L."/>
            <person name="Laidemitt M.R."/>
            <person name="Zhang S.M."/>
            <person name="Mutuku M."/>
            <person name="Mkoji G."/>
            <person name="Steinauer M."/>
            <person name="Loker E.S."/>
        </authorList>
    </citation>
    <scope>NUCLEOTIDE SEQUENCE</scope>
    <source>
        <strain evidence="4">KasaAsao</strain>
    </source>
</reference>
<keyword evidence="5" id="KW-1185">Reference proteome</keyword>
<keyword evidence="2" id="KW-1133">Transmembrane helix</keyword>
<dbReference type="PANTHER" id="PTHR16165">
    <property type="entry name" value="NXPE FAMILY MEMBER"/>
    <property type="match status" value="1"/>
</dbReference>
<gene>
    <name evidence="4" type="ORF">Bpfe_022131</name>
</gene>
<dbReference type="InterPro" id="IPR014756">
    <property type="entry name" value="Ig_E-set"/>
</dbReference>
<evidence type="ECO:0000256" key="1">
    <source>
        <dbReference type="ARBA" id="ARBA00005431"/>
    </source>
</evidence>
<evidence type="ECO:0000313" key="5">
    <source>
        <dbReference type="Proteomes" id="UP001233172"/>
    </source>
</evidence>
<proteinExistence type="inferred from homology"/>